<feature type="compositionally biased region" description="Acidic residues" evidence="1">
    <location>
        <begin position="204"/>
        <end position="215"/>
    </location>
</feature>
<feature type="compositionally biased region" description="Basic and acidic residues" evidence="1">
    <location>
        <begin position="143"/>
        <end position="152"/>
    </location>
</feature>
<dbReference type="EMBL" id="BKCJ010032432">
    <property type="protein sequence ID" value="GEV73043.1"/>
    <property type="molecule type" value="Genomic_DNA"/>
</dbReference>
<feature type="compositionally biased region" description="Basic and acidic residues" evidence="1">
    <location>
        <begin position="1273"/>
        <end position="1290"/>
    </location>
</feature>
<dbReference type="CDD" id="cd09272">
    <property type="entry name" value="RNase_HI_RT_Ty1"/>
    <property type="match status" value="1"/>
</dbReference>
<evidence type="ECO:0000256" key="2">
    <source>
        <dbReference type="SAM" id="Phobius"/>
    </source>
</evidence>
<dbReference type="InterPro" id="IPR013103">
    <property type="entry name" value="RVT_2"/>
</dbReference>
<proteinExistence type="predicted"/>
<keyword evidence="2" id="KW-0472">Membrane</keyword>
<feature type="transmembrane region" description="Helical" evidence="2">
    <location>
        <begin position="170"/>
        <end position="191"/>
    </location>
</feature>
<feature type="compositionally biased region" description="Basic and acidic residues" evidence="1">
    <location>
        <begin position="1051"/>
        <end position="1062"/>
    </location>
</feature>
<feature type="compositionally biased region" description="Basic and acidic residues" evidence="1">
    <location>
        <begin position="216"/>
        <end position="232"/>
    </location>
</feature>
<feature type="compositionally biased region" description="Basic and acidic residues" evidence="1">
    <location>
        <begin position="119"/>
        <end position="133"/>
    </location>
</feature>
<feature type="region of interest" description="Disordered" evidence="1">
    <location>
        <begin position="111"/>
        <end position="155"/>
    </location>
</feature>
<keyword evidence="2" id="KW-0812">Transmembrane</keyword>
<keyword evidence="2" id="KW-1133">Transmembrane helix</keyword>
<feature type="non-terminal residue" evidence="4">
    <location>
        <position position="1"/>
    </location>
</feature>
<dbReference type="InterPro" id="IPR043502">
    <property type="entry name" value="DNA/RNA_pol_sf"/>
</dbReference>
<dbReference type="PANTHER" id="PTHR11439">
    <property type="entry name" value="GAG-POL-RELATED RETROTRANSPOSON"/>
    <property type="match status" value="1"/>
</dbReference>
<comment type="caution">
    <text evidence="4">The sequence shown here is derived from an EMBL/GenBank/DDBJ whole genome shotgun (WGS) entry which is preliminary data.</text>
</comment>
<feature type="region of interest" description="Disordered" evidence="1">
    <location>
        <begin position="1035"/>
        <end position="1169"/>
    </location>
</feature>
<dbReference type="PANTHER" id="PTHR11439:SF483">
    <property type="entry name" value="PEPTIDE SYNTHASE GLIP-LIKE, PUTATIVE (AFU_ORTHOLOGUE AFUA_3G12920)-RELATED"/>
    <property type="match status" value="1"/>
</dbReference>
<organism evidence="4">
    <name type="scientific">Tanacetum cinerariifolium</name>
    <name type="common">Dalmatian daisy</name>
    <name type="synonym">Chrysanthemum cinerariifolium</name>
    <dbReference type="NCBI Taxonomy" id="118510"/>
    <lineage>
        <taxon>Eukaryota</taxon>
        <taxon>Viridiplantae</taxon>
        <taxon>Streptophyta</taxon>
        <taxon>Embryophyta</taxon>
        <taxon>Tracheophyta</taxon>
        <taxon>Spermatophyta</taxon>
        <taxon>Magnoliopsida</taxon>
        <taxon>eudicotyledons</taxon>
        <taxon>Gunneridae</taxon>
        <taxon>Pentapetalae</taxon>
        <taxon>asterids</taxon>
        <taxon>campanulids</taxon>
        <taxon>Asterales</taxon>
        <taxon>Asteraceae</taxon>
        <taxon>Asteroideae</taxon>
        <taxon>Anthemideae</taxon>
        <taxon>Anthemidinae</taxon>
        <taxon>Tanacetum</taxon>
    </lineage>
</organism>
<feature type="region of interest" description="Disordered" evidence="1">
    <location>
        <begin position="57"/>
        <end position="98"/>
    </location>
</feature>
<dbReference type="Pfam" id="PF07727">
    <property type="entry name" value="RVT_2"/>
    <property type="match status" value="1"/>
</dbReference>
<feature type="compositionally biased region" description="Acidic residues" evidence="1">
    <location>
        <begin position="1"/>
        <end position="11"/>
    </location>
</feature>
<evidence type="ECO:0000256" key="1">
    <source>
        <dbReference type="SAM" id="MobiDB-lite"/>
    </source>
</evidence>
<feature type="region of interest" description="Disordered" evidence="1">
    <location>
        <begin position="1"/>
        <end position="27"/>
    </location>
</feature>
<name>A0A699GQA2_TANCI</name>
<feature type="region of interest" description="Disordered" evidence="1">
    <location>
        <begin position="1272"/>
        <end position="1399"/>
    </location>
</feature>
<feature type="compositionally biased region" description="Acidic residues" evidence="1">
    <location>
        <begin position="1101"/>
        <end position="1131"/>
    </location>
</feature>
<feature type="compositionally biased region" description="Basic and acidic residues" evidence="1">
    <location>
        <begin position="1147"/>
        <end position="1156"/>
    </location>
</feature>
<sequence length="1566" mass="176932">RISDEGSDESDEEHKDRRTRRRPTGVVIRDTLNVSTKKTLDESQKLKGMEMLSNAAYEGAGITPEVLDKPKVKSKGSSKGVGITPKVPDKPKGKYVAQDDDWGFDEKEVIFSSDEERTESEKETTKCEKADKESVDEDDVHSDDELHTKEDEQTNNETMRMNMCMMMLRIMMMLMMLALLFFKACVLHVFLYHVTNEKMNNAENADEVKEDQEMADAEKVESKKTQEKKVDNEQASVDQATKDDQAGVLVSMTYNKKIELPPSTSNYFPATPGNTSPNSSNDLTKYLLATLEISPPKDAETPVQSSILVSPSSSVGSSSPVRSITPPPDYPFDESIFAELDNSLWIIPRPLGSKPVPKEPNEMPPKRTTTSEIPTMTQAAIRQLITDGIATALEVQAATMENTNMNFERTELVFSRSKCTEEDRVTIATGTLTDDALSWCNAYAQPIRIEQANTTTWTELKRLLTNKSIEGNFTASKPQTLEEAISITQRLMEQDAPSTSIPSSQEQEHSLIIYQSFEESPKTPTCHDDLLNEYPHEDSISQGSSSNIKTDEFGGVLNNKARLFAQGFRHEEGIDFEESFSPVAEIKAIHIFVANSADKNMTIYQMDVKTAFLNGKLKEEVYVSEPKGFVDQDNPSHVYKLKKALCSLKQAPRAWYNMLSSFLISQHFSKGTVIPLSLHDKMEMTYYCPRGIFINQSKYASEIVTKYGMHTTDFVDTTMVEKSKLDEDLQGKPVDATLYRGMIGSLMYLTSSRTDIIYAVCLCARYQAKPTKKHLQVVKWIFQYLKRTINMGLWFSMDADMSLTAYANSDHAGCQDTRRTQILWMRSHLTDYGFQFNKIPLYCDNKSVIALCCNNVQHSRAKHINIRHHFIKEQVENGIVKLYFVRNEYQLVDIFTKPLPWEKFNFLINKLGMKSMSLETLKRLAEETDKFKLNKKKRFKLTLEVFRDIFQIFPRMHGQYLDALPSEEDIVSFLRELGHTGAITTSAAGIFISEAYVETQSKRKEKVDVARGKGIKLLSEVALADKAQMKKVTKRSLRDFHMTHPSGSGEVVEKPPSVEKIKPTVTSEGTGDKPGVLDVTKDDSTKSQKESWGNDEHGSNDENDSENGSESDSESDQQEYEEEVKDDDDKEDGVVHTSSNSDDEDDANLKSKNDDKIEGDEDRGMDDATNQFKDDIDARLNEPTQTDKEITQEQVVEDAHVMILTVANETVVHVARSSHSADLALKFLNFASIHPKDAEIVSLLDVYVHHEVLSTYISTLLTLPVLVIPESSHLSRKDKDKDEGPSARSDRRFKKRITSKDAEPTTCLKIKDSTSGSSKGTKSQPQSSGKTVQSVEPEFEVGDTDMPQDQEENLGNDDDEPRKESASKRDWFTKPIRPQEPTDPDWNVGKTPQKGPTHNWLMTLTASPSSDKSLKSFDELMSTPIDFFAYIMNGLKISNFTQETLLGPAFRLLKGTRSNYPELEYDFEECYKALLEKLDWENPEGGDYSFDLTKPLPLVKVKNHQKVLGDYFFNNDLKYLQGGISTMTYMTSLTKTKAAHYDLPSIKDMVPNIWSHVKVTLDRYDK</sequence>
<feature type="region of interest" description="Disordered" evidence="1">
    <location>
        <begin position="203"/>
        <end position="237"/>
    </location>
</feature>
<gene>
    <name evidence="4" type="ORF">Tci_145020</name>
</gene>
<feature type="domain" description="Reverse transcriptase Ty1/copia-type" evidence="3">
    <location>
        <begin position="555"/>
        <end position="673"/>
    </location>
</feature>
<feature type="compositionally biased region" description="Basic and acidic residues" evidence="1">
    <location>
        <begin position="1360"/>
        <end position="1372"/>
    </location>
</feature>
<feature type="compositionally biased region" description="Basic and acidic residues" evidence="1">
    <location>
        <begin position="356"/>
        <end position="365"/>
    </location>
</feature>
<feature type="compositionally biased region" description="Acidic residues" evidence="1">
    <location>
        <begin position="1337"/>
        <end position="1359"/>
    </location>
</feature>
<dbReference type="SUPFAM" id="SSF56672">
    <property type="entry name" value="DNA/RNA polymerases"/>
    <property type="match status" value="1"/>
</dbReference>
<feature type="region of interest" description="Disordered" evidence="1">
    <location>
        <begin position="351"/>
        <end position="370"/>
    </location>
</feature>
<evidence type="ECO:0000259" key="3">
    <source>
        <dbReference type="Pfam" id="PF07727"/>
    </source>
</evidence>
<feature type="compositionally biased region" description="Basic and acidic residues" evidence="1">
    <location>
        <begin position="1079"/>
        <end position="1100"/>
    </location>
</feature>
<feature type="compositionally biased region" description="Low complexity" evidence="1">
    <location>
        <begin position="1313"/>
        <end position="1330"/>
    </location>
</feature>
<protein>
    <recommendedName>
        <fullName evidence="3">Reverse transcriptase Ty1/copia-type domain-containing protein</fullName>
    </recommendedName>
</protein>
<reference evidence="4" key="1">
    <citation type="journal article" date="2019" name="Sci. Rep.">
        <title>Draft genome of Tanacetum cinerariifolium, the natural source of mosquito coil.</title>
        <authorList>
            <person name="Yamashiro T."/>
            <person name="Shiraishi A."/>
            <person name="Satake H."/>
            <person name="Nakayama K."/>
        </authorList>
    </citation>
    <scope>NUCLEOTIDE SEQUENCE</scope>
</reference>
<evidence type="ECO:0000313" key="4">
    <source>
        <dbReference type="EMBL" id="GEV73043.1"/>
    </source>
</evidence>
<accession>A0A699GQA2</accession>